<keyword evidence="3" id="KW-1185">Reference proteome</keyword>
<organism evidence="2 3">
    <name type="scientific">Cnuibacter physcomitrellae</name>
    <dbReference type="NCBI Taxonomy" id="1619308"/>
    <lineage>
        <taxon>Bacteria</taxon>
        <taxon>Bacillati</taxon>
        <taxon>Actinomycetota</taxon>
        <taxon>Actinomycetes</taxon>
        <taxon>Micrococcales</taxon>
        <taxon>Microbacteriaceae</taxon>
        <taxon>Cnuibacter</taxon>
    </lineage>
</organism>
<dbReference type="Proteomes" id="UP000192775">
    <property type="component" value="Chromosome"/>
</dbReference>
<accession>A0A1X9LUN4</accession>
<name>A0A1X9LUN4_9MICO</name>
<evidence type="ECO:0000313" key="2">
    <source>
        <dbReference type="EMBL" id="ARJ06969.1"/>
    </source>
</evidence>
<proteinExistence type="predicted"/>
<feature type="compositionally biased region" description="Pro residues" evidence="1">
    <location>
        <begin position="19"/>
        <end position="39"/>
    </location>
</feature>
<feature type="compositionally biased region" description="Low complexity" evidence="1">
    <location>
        <begin position="80"/>
        <end position="100"/>
    </location>
</feature>
<sequence length="100" mass="10590">MRSSPSPGPPPPARRRRPPSPSSRAPPPDPSPPPAPPYPSCSATPIEVAEQLGYGETARWERRERLSAGDRGSRRGGAARGRSASCGTRRGPPCGRRAAR</sequence>
<feature type="region of interest" description="Disordered" evidence="1">
    <location>
        <begin position="1"/>
        <end position="100"/>
    </location>
</feature>
<dbReference type="KEGG" id="cphy:B5808_18350"/>
<protein>
    <submittedName>
        <fullName evidence="2">Uncharacterized protein</fullName>
    </submittedName>
</protein>
<dbReference type="EMBL" id="CP020715">
    <property type="protein sequence ID" value="ARJ06969.1"/>
    <property type="molecule type" value="Genomic_DNA"/>
</dbReference>
<reference evidence="2 3" key="1">
    <citation type="submission" date="2017-04" db="EMBL/GenBank/DDBJ databases">
        <authorList>
            <person name="Afonso C.L."/>
            <person name="Miller P.J."/>
            <person name="Scott M.A."/>
            <person name="Spackman E."/>
            <person name="Goraichik I."/>
            <person name="Dimitrov K.M."/>
            <person name="Suarez D.L."/>
            <person name="Swayne D.E."/>
        </authorList>
    </citation>
    <scope>NUCLEOTIDE SEQUENCE [LARGE SCALE GENOMIC DNA]</scope>
    <source>
        <strain evidence="3">XA(T)</strain>
    </source>
</reference>
<feature type="compositionally biased region" description="Basic and acidic residues" evidence="1">
    <location>
        <begin position="58"/>
        <end position="73"/>
    </location>
</feature>
<gene>
    <name evidence="2" type="ORF">B5808_18350</name>
</gene>
<evidence type="ECO:0000313" key="3">
    <source>
        <dbReference type="Proteomes" id="UP000192775"/>
    </source>
</evidence>
<feature type="compositionally biased region" description="Pro residues" evidence="1">
    <location>
        <begin position="1"/>
        <end position="12"/>
    </location>
</feature>
<evidence type="ECO:0000256" key="1">
    <source>
        <dbReference type="SAM" id="MobiDB-lite"/>
    </source>
</evidence>
<dbReference type="AlphaFoldDB" id="A0A1X9LUN4"/>